<sequence length="229" mass="25268">MKVAGIQRTSTIDFPGVLACVLFTRGCDTDCFYCHNRDLLGPGDCLPEGEVEAFLKKRRGLLDGVVVSGGEPLLQPDLEGFLAALKAMGYRVKLDTNGRQTQRVLALVEAGLCDYLAIDWKAPRQQYLQVCGVPPEQGYDATRETLCRLAEKGVPCEARTTLYPGLTAGALVELAGQLPPLPRYRLNFFRTPACARQRHLPLLERPFLTPEQVRAVEPQLRAVQPGLTF</sequence>
<evidence type="ECO:0000313" key="8">
    <source>
        <dbReference type="EMBL" id="MZL69746.1"/>
    </source>
</evidence>
<gene>
    <name evidence="8" type="ORF">GT747_08255</name>
    <name evidence="9" type="ORF">SAMN05444424_2573</name>
</gene>
<dbReference type="RefSeq" id="WP_021659857.1">
    <property type="nucleotide sequence ID" value="NZ_FQVY01000004.1"/>
</dbReference>
<protein>
    <submittedName>
        <fullName evidence="8">Anaerobic ribonucleoside-triphosphate reductase activating protein</fullName>
    </submittedName>
    <submittedName>
        <fullName evidence="9">Pyruvate formate lyase activating enzyme</fullName>
    </submittedName>
</protein>
<dbReference type="SFLD" id="SFLDS00029">
    <property type="entry name" value="Radical_SAM"/>
    <property type="match status" value="1"/>
</dbReference>
<dbReference type="NCBIfam" id="TIGR02495">
    <property type="entry name" value="NrdG2"/>
    <property type="match status" value="1"/>
</dbReference>
<evidence type="ECO:0000256" key="2">
    <source>
        <dbReference type="ARBA" id="ARBA00022485"/>
    </source>
</evidence>
<comment type="cofactor">
    <cofactor evidence="1">
        <name>[4Fe-4S] cluster</name>
        <dbReference type="ChEBI" id="CHEBI:49883"/>
    </cofactor>
</comment>
<evidence type="ECO:0000256" key="5">
    <source>
        <dbReference type="ARBA" id="ARBA00023004"/>
    </source>
</evidence>
<keyword evidence="3" id="KW-0949">S-adenosyl-L-methionine</keyword>
<dbReference type="PROSITE" id="PS51918">
    <property type="entry name" value="RADICAL_SAM"/>
    <property type="match status" value="1"/>
</dbReference>
<dbReference type="Proteomes" id="UP000184089">
    <property type="component" value="Unassembled WGS sequence"/>
</dbReference>
<dbReference type="Gene3D" id="3.20.20.70">
    <property type="entry name" value="Aldolase class I"/>
    <property type="match status" value="1"/>
</dbReference>
<dbReference type="InterPro" id="IPR012840">
    <property type="entry name" value="NrdG2"/>
</dbReference>
<evidence type="ECO:0000313" key="11">
    <source>
        <dbReference type="Proteomes" id="UP000474718"/>
    </source>
</evidence>
<keyword evidence="2" id="KW-0004">4Fe-4S</keyword>
<evidence type="ECO:0000256" key="4">
    <source>
        <dbReference type="ARBA" id="ARBA00022723"/>
    </source>
</evidence>
<keyword evidence="4" id="KW-0479">Metal-binding</keyword>
<keyword evidence="9" id="KW-0456">Lyase</keyword>
<dbReference type="Pfam" id="PF04055">
    <property type="entry name" value="Radical_SAM"/>
    <property type="match status" value="1"/>
</dbReference>
<dbReference type="SUPFAM" id="SSF102114">
    <property type="entry name" value="Radical SAM enzymes"/>
    <property type="match status" value="1"/>
</dbReference>
<dbReference type="PANTHER" id="PTHR30352">
    <property type="entry name" value="PYRUVATE FORMATE-LYASE-ACTIVATING ENZYME"/>
    <property type="match status" value="1"/>
</dbReference>
<keyword evidence="6" id="KW-0411">Iron-sulfur</keyword>
<reference evidence="8 11" key="3">
    <citation type="journal article" date="2019" name="Nat. Med.">
        <title>A library of human gut bacterial isolates paired with longitudinal multiomics data enables mechanistic microbiome research.</title>
        <authorList>
            <person name="Poyet M."/>
            <person name="Groussin M."/>
            <person name="Gibbons S.M."/>
            <person name="Avila-Pacheco J."/>
            <person name="Jiang X."/>
            <person name="Kearney S.M."/>
            <person name="Perrotta A.R."/>
            <person name="Berdy B."/>
            <person name="Zhao S."/>
            <person name="Lieberman T.D."/>
            <person name="Swanson P.K."/>
            <person name="Smith M."/>
            <person name="Roesemann S."/>
            <person name="Alexander J.E."/>
            <person name="Rich S.A."/>
            <person name="Livny J."/>
            <person name="Vlamakis H."/>
            <person name="Clish C."/>
            <person name="Bullock K."/>
            <person name="Deik A."/>
            <person name="Scott J."/>
            <person name="Pierce K.A."/>
            <person name="Xavier R.J."/>
            <person name="Alm E.J."/>
        </authorList>
    </citation>
    <scope>NUCLEOTIDE SEQUENCE [LARGE SCALE GENOMIC DNA]</scope>
    <source>
        <strain evidence="8 11">BIOML-A2</strain>
    </source>
</reference>
<dbReference type="AlphaFoldDB" id="A0AAQ1RWW6"/>
<proteinExistence type="predicted"/>
<evidence type="ECO:0000256" key="1">
    <source>
        <dbReference type="ARBA" id="ARBA00001966"/>
    </source>
</evidence>
<dbReference type="EMBL" id="WWVX01000005">
    <property type="protein sequence ID" value="MZL69746.1"/>
    <property type="molecule type" value="Genomic_DNA"/>
</dbReference>
<dbReference type="GO" id="GO:0051539">
    <property type="term" value="F:4 iron, 4 sulfur cluster binding"/>
    <property type="evidence" value="ECO:0007669"/>
    <property type="project" value="UniProtKB-KW"/>
</dbReference>
<evidence type="ECO:0000313" key="10">
    <source>
        <dbReference type="Proteomes" id="UP000184089"/>
    </source>
</evidence>
<keyword evidence="11" id="KW-1185">Reference proteome</keyword>
<dbReference type="InterPro" id="IPR013785">
    <property type="entry name" value="Aldolase_TIM"/>
</dbReference>
<reference evidence="10" key="1">
    <citation type="submission" date="2016-11" db="EMBL/GenBank/DDBJ databases">
        <authorList>
            <person name="Jaros S."/>
            <person name="Januszkiewicz K."/>
            <person name="Wedrychowicz H."/>
        </authorList>
    </citation>
    <scope>NUCLEOTIDE SEQUENCE [LARGE SCALE GENOMIC DNA]</scope>
    <source>
        <strain evidence="10">DSM 4029</strain>
    </source>
</reference>
<dbReference type="InterPro" id="IPR058240">
    <property type="entry name" value="rSAM_sf"/>
</dbReference>
<name>A0AAQ1RWW6_9FIRM</name>
<dbReference type="GO" id="GO:0046872">
    <property type="term" value="F:metal ion binding"/>
    <property type="evidence" value="ECO:0007669"/>
    <property type="project" value="UniProtKB-KW"/>
</dbReference>
<reference evidence="9" key="2">
    <citation type="submission" date="2016-11" db="EMBL/GenBank/DDBJ databases">
        <authorList>
            <person name="Varghese N."/>
            <person name="Submissions S."/>
        </authorList>
    </citation>
    <scope>NUCLEOTIDE SEQUENCE</scope>
    <source>
        <strain evidence="9">DSM 4029</strain>
    </source>
</reference>
<keyword evidence="9" id="KW-0670">Pyruvate</keyword>
<evidence type="ECO:0000313" key="9">
    <source>
        <dbReference type="EMBL" id="SHG49902.1"/>
    </source>
</evidence>
<organism evidence="9 10">
    <name type="scientific">Bittarella massiliensis</name>
    <name type="common">ex Durand et al. 2017</name>
    <dbReference type="NCBI Taxonomy" id="1720313"/>
    <lineage>
        <taxon>Bacteria</taxon>
        <taxon>Bacillati</taxon>
        <taxon>Bacillota</taxon>
        <taxon>Clostridia</taxon>
        <taxon>Eubacteriales</taxon>
        <taxon>Oscillospiraceae</taxon>
        <taxon>Bittarella (ex Durand et al. 2017)</taxon>
    </lineage>
</organism>
<comment type="caution">
    <text evidence="9">The sequence shown here is derived from an EMBL/GenBank/DDBJ whole genome shotgun (WGS) entry which is preliminary data.</text>
</comment>
<evidence type="ECO:0000256" key="6">
    <source>
        <dbReference type="ARBA" id="ARBA00023014"/>
    </source>
</evidence>
<dbReference type="InterPro" id="IPR034457">
    <property type="entry name" value="Organic_radical-activating"/>
</dbReference>
<dbReference type="CDD" id="cd01335">
    <property type="entry name" value="Radical_SAM"/>
    <property type="match status" value="1"/>
</dbReference>
<feature type="domain" description="Radical SAM core" evidence="7">
    <location>
        <begin position="13"/>
        <end position="227"/>
    </location>
</feature>
<keyword evidence="5" id="KW-0408">Iron</keyword>
<evidence type="ECO:0000256" key="3">
    <source>
        <dbReference type="ARBA" id="ARBA00022691"/>
    </source>
</evidence>
<dbReference type="Proteomes" id="UP000474718">
    <property type="component" value="Unassembled WGS sequence"/>
</dbReference>
<dbReference type="GO" id="GO:0016829">
    <property type="term" value="F:lyase activity"/>
    <property type="evidence" value="ECO:0007669"/>
    <property type="project" value="UniProtKB-KW"/>
</dbReference>
<dbReference type="SFLD" id="SFLDG01094">
    <property type="entry name" value="Uncharacterised_Radical_SAM_Su"/>
    <property type="match status" value="1"/>
</dbReference>
<dbReference type="EMBL" id="FQVY01000004">
    <property type="protein sequence ID" value="SHG49902.1"/>
    <property type="molecule type" value="Genomic_DNA"/>
</dbReference>
<dbReference type="InterPro" id="IPR007197">
    <property type="entry name" value="rSAM"/>
</dbReference>
<accession>A0AAQ1RWW6</accession>
<evidence type="ECO:0000259" key="7">
    <source>
        <dbReference type="PROSITE" id="PS51918"/>
    </source>
</evidence>